<dbReference type="RefSeq" id="WP_311817006.1">
    <property type="nucleotide sequence ID" value="NZ_JARPWD010000127.1"/>
</dbReference>
<comment type="caution">
    <text evidence="1">The sequence shown here is derived from an EMBL/GenBank/DDBJ whole genome shotgun (WGS) entry which is preliminary data.</text>
</comment>
<proteinExistence type="predicted"/>
<organism evidence="1 2">
    <name type="scientific">Enterococcus avium</name>
    <name type="common">Streptococcus avium</name>
    <dbReference type="NCBI Taxonomy" id="33945"/>
    <lineage>
        <taxon>Bacteria</taxon>
        <taxon>Bacillati</taxon>
        <taxon>Bacillota</taxon>
        <taxon>Bacilli</taxon>
        <taxon>Lactobacillales</taxon>
        <taxon>Enterococcaceae</taxon>
        <taxon>Enterococcus</taxon>
    </lineage>
</organism>
<evidence type="ECO:0000313" key="1">
    <source>
        <dbReference type="EMBL" id="MDT2404792.1"/>
    </source>
</evidence>
<protein>
    <submittedName>
        <fullName evidence="1">Uncharacterized protein</fullName>
    </submittedName>
</protein>
<accession>A0AAW8S230</accession>
<dbReference type="EMBL" id="JARPWH010000135">
    <property type="protein sequence ID" value="MDT2404792.1"/>
    <property type="molecule type" value="Genomic_DNA"/>
</dbReference>
<sequence length="77" mass="9315">MDTLREILEYNDDYSIKEAVYKKIEELEFRTYGHSDNAEEMTDRILYLIEVSEVEKEELKIAIAEQAIFLLEEYRFE</sequence>
<dbReference type="Proteomes" id="UP001260773">
    <property type="component" value="Unassembled WGS sequence"/>
</dbReference>
<reference evidence="1" key="1">
    <citation type="submission" date="2023-03" db="EMBL/GenBank/DDBJ databases">
        <authorList>
            <person name="Shen W."/>
            <person name="Cai J."/>
        </authorList>
    </citation>
    <scope>NUCLEOTIDE SEQUENCE</scope>
    <source>
        <strain evidence="1">P33-2</strain>
    </source>
</reference>
<gene>
    <name evidence="1" type="ORF">P7D43_20695</name>
</gene>
<name>A0AAW8S230_ENTAV</name>
<evidence type="ECO:0000313" key="2">
    <source>
        <dbReference type="Proteomes" id="UP001260773"/>
    </source>
</evidence>
<dbReference type="AlphaFoldDB" id="A0AAW8S230"/>